<name>A0A1J6IBY4_NICAT</name>
<dbReference type="EMBL" id="MJEQ01037188">
    <property type="protein sequence ID" value="OIT01932.1"/>
    <property type="molecule type" value="Genomic_DNA"/>
</dbReference>
<protein>
    <submittedName>
        <fullName evidence="1">Uncharacterized protein</fullName>
    </submittedName>
</protein>
<evidence type="ECO:0000313" key="2">
    <source>
        <dbReference type="Proteomes" id="UP000187609"/>
    </source>
</evidence>
<organism evidence="1 2">
    <name type="scientific">Nicotiana attenuata</name>
    <name type="common">Coyote tobacco</name>
    <dbReference type="NCBI Taxonomy" id="49451"/>
    <lineage>
        <taxon>Eukaryota</taxon>
        <taxon>Viridiplantae</taxon>
        <taxon>Streptophyta</taxon>
        <taxon>Embryophyta</taxon>
        <taxon>Tracheophyta</taxon>
        <taxon>Spermatophyta</taxon>
        <taxon>Magnoliopsida</taxon>
        <taxon>eudicotyledons</taxon>
        <taxon>Gunneridae</taxon>
        <taxon>Pentapetalae</taxon>
        <taxon>asterids</taxon>
        <taxon>lamiids</taxon>
        <taxon>Solanales</taxon>
        <taxon>Solanaceae</taxon>
        <taxon>Nicotianoideae</taxon>
        <taxon>Nicotianeae</taxon>
        <taxon>Nicotiana</taxon>
    </lineage>
</organism>
<dbReference type="Proteomes" id="UP000187609">
    <property type="component" value="Unassembled WGS sequence"/>
</dbReference>
<dbReference type="Gramene" id="OIT01932">
    <property type="protein sequence ID" value="OIT01932"/>
    <property type="gene ID" value="A4A49_03061"/>
</dbReference>
<proteinExistence type="predicted"/>
<comment type="caution">
    <text evidence="1">The sequence shown here is derived from an EMBL/GenBank/DDBJ whole genome shotgun (WGS) entry which is preliminary data.</text>
</comment>
<sequence>MAILTRKSLILGIKFEVVFPPIYQTKSKTLAPTTPLLLRFTILPLASNCKRLYVHTSSPSCLNNYLALFRRNLYLLCPSFTSQGIYGKDKHTIFGGLAVGTHPGRNCSIKSGFRNRRKAGTS</sequence>
<gene>
    <name evidence="1" type="ORF">A4A49_03061</name>
</gene>
<keyword evidence="2" id="KW-1185">Reference proteome</keyword>
<reference evidence="1" key="1">
    <citation type="submission" date="2016-11" db="EMBL/GenBank/DDBJ databases">
        <title>The genome of Nicotiana attenuata.</title>
        <authorList>
            <person name="Xu S."/>
            <person name="Brockmoeller T."/>
            <person name="Gaquerel E."/>
            <person name="Navarro A."/>
            <person name="Kuhl H."/>
            <person name="Gase K."/>
            <person name="Ling Z."/>
            <person name="Zhou W."/>
            <person name="Kreitzer C."/>
            <person name="Stanke M."/>
            <person name="Tang H."/>
            <person name="Lyons E."/>
            <person name="Pandey P."/>
            <person name="Pandey S.P."/>
            <person name="Timmermann B."/>
            <person name="Baldwin I.T."/>
        </authorList>
    </citation>
    <scope>NUCLEOTIDE SEQUENCE [LARGE SCALE GENOMIC DNA]</scope>
    <source>
        <strain evidence="1">UT</strain>
    </source>
</reference>
<evidence type="ECO:0000313" key="1">
    <source>
        <dbReference type="EMBL" id="OIT01932.1"/>
    </source>
</evidence>
<dbReference type="AlphaFoldDB" id="A0A1J6IBY4"/>
<accession>A0A1J6IBY4</accession>